<feature type="transmembrane region" description="Helical" evidence="1">
    <location>
        <begin position="38"/>
        <end position="58"/>
    </location>
</feature>
<feature type="transmembrane region" description="Helical" evidence="1">
    <location>
        <begin position="163"/>
        <end position="184"/>
    </location>
</feature>
<evidence type="ECO:0000313" key="2">
    <source>
        <dbReference type="EMBL" id="QRG04800.1"/>
    </source>
</evidence>
<feature type="transmembrane region" description="Helical" evidence="1">
    <location>
        <begin position="354"/>
        <end position="378"/>
    </location>
</feature>
<dbReference type="NCBIfam" id="TIGR00843">
    <property type="entry name" value="benE"/>
    <property type="match status" value="1"/>
</dbReference>
<dbReference type="PANTHER" id="PTHR30199">
    <property type="entry name" value="MFS FAMILY TRANSPORTER, PREDICTED SUBSTRATE BENZOATE"/>
    <property type="match status" value="1"/>
</dbReference>
<dbReference type="GO" id="GO:0042925">
    <property type="term" value="F:benzoate transmembrane transporter activity"/>
    <property type="evidence" value="ECO:0007669"/>
    <property type="project" value="InterPro"/>
</dbReference>
<dbReference type="RefSeq" id="WP_203191676.1">
    <property type="nucleotide sequence ID" value="NZ_CP063362.1"/>
</dbReference>
<keyword evidence="3" id="KW-1185">Reference proteome</keyword>
<dbReference type="PANTHER" id="PTHR30199:SF0">
    <property type="entry name" value="INNER MEMBRANE PROTEIN YDCO"/>
    <property type="match status" value="1"/>
</dbReference>
<feature type="transmembrane region" description="Helical" evidence="1">
    <location>
        <begin position="240"/>
        <end position="267"/>
    </location>
</feature>
<feature type="transmembrane region" description="Helical" evidence="1">
    <location>
        <begin position="139"/>
        <end position="156"/>
    </location>
</feature>
<feature type="transmembrane region" description="Helical" evidence="1">
    <location>
        <begin position="287"/>
        <end position="306"/>
    </location>
</feature>
<accession>A0A974PJM5</accession>
<sequence length="381" mass="37916">MRVSVIVSAFIAALVGFGGTLAIILAAAAAVGASPGQASSWVCAICLSIAGTSAWLSIRHRMPIITAWSTPGAALVAGFGSGMGMEAATGAFLVAGLLVVLCAAIRPLGALVARIPVAVAAAMLAGVLARFVMALAEHAVASPALVLPVIAVFFVVRRLSPNWAVPAALVAGIGGALLLGRVGTMPAPELSALVWTTPRFDGPVLLGLAVPLFLVTMASQNLPGFAVLRASGYTPPVRSILAATGVASMVSAPFGAHATNLAAITAALCTGPETHPDPRRRWVAGPVYAGFYVLLAAAGASMVGVFAALPPALVATIAGVALLSPLTGALTAALNEEKHRIAAVATFATTASGISALGLGAPVFGLAAGLLIIGLDALRRR</sequence>
<protein>
    <submittedName>
        <fullName evidence="2">Benzoate/H(+) symporter BenE family transporter</fullName>
    </submittedName>
</protein>
<feature type="transmembrane region" description="Helical" evidence="1">
    <location>
        <begin position="313"/>
        <end position="334"/>
    </location>
</feature>
<dbReference type="EMBL" id="CP063362">
    <property type="protein sequence ID" value="QRG04800.1"/>
    <property type="molecule type" value="Genomic_DNA"/>
</dbReference>
<feature type="transmembrane region" description="Helical" evidence="1">
    <location>
        <begin position="65"/>
        <end position="84"/>
    </location>
</feature>
<proteinExistence type="predicted"/>
<name>A0A974PJM5_9HYPH</name>
<dbReference type="InterPro" id="IPR004711">
    <property type="entry name" value="Benzoate_Transporter"/>
</dbReference>
<reference evidence="2 3" key="1">
    <citation type="submission" date="2020-10" db="EMBL/GenBank/DDBJ databases">
        <title>Degradation of 1,4-Dioxane by Xanthobacter sp. YN2, via a Novel Group-2 Soluble Di-Iron Monooxygenase.</title>
        <authorList>
            <person name="Ma F."/>
            <person name="Wang Y."/>
            <person name="Yang J."/>
            <person name="Guo H."/>
            <person name="Su D."/>
            <person name="Yu L."/>
        </authorList>
    </citation>
    <scope>NUCLEOTIDE SEQUENCE [LARGE SCALE GENOMIC DNA]</scope>
    <source>
        <strain evidence="2 3">YN2</strain>
    </source>
</reference>
<keyword evidence="1" id="KW-0472">Membrane</keyword>
<dbReference type="Pfam" id="PF03594">
    <property type="entry name" value="BenE"/>
    <property type="match status" value="1"/>
</dbReference>
<feature type="transmembrane region" description="Helical" evidence="1">
    <location>
        <begin position="204"/>
        <end position="228"/>
    </location>
</feature>
<evidence type="ECO:0000256" key="1">
    <source>
        <dbReference type="SAM" id="Phobius"/>
    </source>
</evidence>
<keyword evidence="1" id="KW-0812">Transmembrane</keyword>
<gene>
    <name evidence="2" type="primary">benE</name>
    <name evidence="2" type="ORF">EZH22_16725</name>
</gene>
<organism evidence="2 3">
    <name type="scientific">Xanthobacter dioxanivorans</name>
    <dbReference type="NCBI Taxonomy" id="2528964"/>
    <lineage>
        <taxon>Bacteria</taxon>
        <taxon>Pseudomonadati</taxon>
        <taxon>Pseudomonadota</taxon>
        <taxon>Alphaproteobacteria</taxon>
        <taxon>Hyphomicrobiales</taxon>
        <taxon>Xanthobacteraceae</taxon>
        <taxon>Xanthobacter</taxon>
    </lineage>
</organism>
<feature type="transmembrane region" description="Helical" evidence="1">
    <location>
        <begin position="90"/>
        <end position="108"/>
    </location>
</feature>
<evidence type="ECO:0000313" key="3">
    <source>
        <dbReference type="Proteomes" id="UP000596427"/>
    </source>
</evidence>
<keyword evidence="1" id="KW-1133">Transmembrane helix</keyword>
<dbReference type="GO" id="GO:0005886">
    <property type="term" value="C:plasma membrane"/>
    <property type="evidence" value="ECO:0007669"/>
    <property type="project" value="TreeGrafter"/>
</dbReference>
<dbReference type="Proteomes" id="UP000596427">
    <property type="component" value="Chromosome"/>
</dbReference>
<feature type="transmembrane region" description="Helical" evidence="1">
    <location>
        <begin position="115"/>
        <end position="133"/>
    </location>
</feature>
<dbReference type="AlphaFoldDB" id="A0A974PJM5"/>
<dbReference type="KEGG" id="xdi:EZH22_16725"/>